<dbReference type="GO" id="GO:0019373">
    <property type="term" value="P:epoxygenase P450 pathway"/>
    <property type="evidence" value="ECO:0007669"/>
    <property type="project" value="TreeGrafter"/>
</dbReference>
<name>A0A9Q0X7S9_9SAUR</name>
<dbReference type="InterPro" id="IPR036396">
    <property type="entry name" value="Cyt_P450_sf"/>
</dbReference>
<evidence type="ECO:0000256" key="12">
    <source>
        <dbReference type="ARBA" id="ARBA00023136"/>
    </source>
</evidence>
<dbReference type="Gene3D" id="1.10.630.10">
    <property type="entry name" value="Cytochrome P450"/>
    <property type="match status" value="1"/>
</dbReference>
<evidence type="ECO:0000256" key="3">
    <source>
        <dbReference type="ARBA" id="ARBA00004406"/>
    </source>
</evidence>
<evidence type="ECO:0000256" key="7">
    <source>
        <dbReference type="ARBA" id="ARBA00022824"/>
    </source>
</evidence>
<dbReference type="FunFam" id="1.10.630.10:FF:000001">
    <property type="entry name" value="Cytochrome P450, family 2"/>
    <property type="match status" value="1"/>
</dbReference>
<dbReference type="PANTHER" id="PTHR24300">
    <property type="entry name" value="CYTOCHROME P450 508A4-RELATED"/>
    <property type="match status" value="1"/>
</dbReference>
<keyword evidence="5 13" id="KW-0349">Heme</keyword>
<keyword evidence="11" id="KW-0503">Monooxygenase</keyword>
<proteinExistence type="inferred from homology"/>
<dbReference type="PRINTS" id="PR00463">
    <property type="entry name" value="EP450I"/>
</dbReference>
<dbReference type="PRINTS" id="PR00385">
    <property type="entry name" value="P450"/>
</dbReference>
<evidence type="ECO:0000256" key="10">
    <source>
        <dbReference type="ARBA" id="ARBA00023004"/>
    </source>
</evidence>
<dbReference type="InterPro" id="IPR002401">
    <property type="entry name" value="Cyt_P450_E_grp-I"/>
</dbReference>
<evidence type="ECO:0000256" key="5">
    <source>
        <dbReference type="ARBA" id="ARBA00022617"/>
    </source>
</evidence>
<gene>
    <name evidence="14" type="ORF">JRQ81_012020</name>
</gene>
<keyword evidence="12" id="KW-0472">Membrane</keyword>
<dbReference type="EMBL" id="JAPFRF010000023">
    <property type="protein sequence ID" value="KAJ7304458.1"/>
    <property type="molecule type" value="Genomic_DNA"/>
</dbReference>
<keyword evidence="10 13" id="KW-0408">Iron</keyword>
<dbReference type="OrthoDB" id="3934656at2759"/>
<dbReference type="GO" id="GO:0006805">
    <property type="term" value="P:xenobiotic metabolic process"/>
    <property type="evidence" value="ECO:0007669"/>
    <property type="project" value="TreeGrafter"/>
</dbReference>
<dbReference type="InterPro" id="IPR001128">
    <property type="entry name" value="Cyt_P450"/>
</dbReference>
<dbReference type="GO" id="GO:0016712">
    <property type="term" value="F:oxidoreductase activity, acting on paired donors, with incorporation or reduction of molecular oxygen, reduced flavin or flavoprotein as one donor, and incorporation of one atom of oxygen"/>
    <property type="evidence" value="ECO:0007669"/>
    <property type="project" value="TreeGrafter"/>
</dbReference>
<keyword evidence="8" id="KW-0492">Microsome</keyword>
<sequence>MELSGAILVALTSLACWMLYLNRKGQRGKGRLPPGPTPLPLLGNLLQLDPKKMDRSLEKLSKQYGPVYTIHLGSLPCVVLCGYQAVKEALVDQGDAFSDRGDFPVFYRFTHGNGIAFSNGEKWKVLRRFALQTMKNFGLGKSSIEARIQEEAQCLVEEFRKTGGAPFNPLALVCRAVSNIICVVVFGRRFDYEDDDFLTLLHHFNDNFRLMSSVWGELYNIFPRLMDFLPGPHHQIFRNFERLHQFIAGRIRGHQKDLDPACPRDFIDCFLIRMEQEKHDPLSYFHMDSLVMTTHNLFFGGTETTSTTLRYSFLILMKYPEVAGEIGEGESQRGVASSFSRAPRELLGLASFPGVARATLGSVQLPPLGWHRQMATYLPACLPPGPLFSLSHTHQVSFSLLAAKVHEEIDRVIGRDRAPCLADRKDMPYTEAVLQEIQRFISLLPMGLPRAVTQDTPFREFLLPKGTNVIPLLSSVHYDPTQFKDPTSFNPNNFLDENHSFKSNDAFMPFAPGKRICLGAGLARMEIFLFLTTLLQRFSFQPLVTPAEIDLTPQCTGLGNVPPPFGFRVLAR</sequence>
<dbReference type="GO" id="GO:0020037">
    <property type="term" value="F:heme binding"/>
    <property type="evidence" value="ECO:0007669"/>
    <property type="project" value="InterPro"/>
</dbReference>
<accession>A0A9Q0X7S9</accession>
<comment type="subcellular location">
    <subcellularLocation>
        <location evidence="3">Endoplasmic reticulum membrane</location>
        <topology evidence="3">Peripheral membrane protein</topology>
    </subcellularLocation>
    <subcellularLocation>
        <location evidence="2">Microsome membrane</location>
        <topology evidence="2">Peripheral membrane protein</topology>
    </subcellularLocation>
</comment>
<dbReference type="GO" id="GO:0005506">
    <property type="term" value="F:iron ion binding"/>
    <property type="evidence" value="ECO:0007669"/>
    <property type="project" value="InterPro"/>
</dbReference>
<evidence type="ECO:0000256" key="6">
    <source>
        <dbReference type="ARBA" id="ARBA00022723"/>
    </source>
</evidence>
<feature type="binding site" description="axial binding residue" evidence="13">
    <location>
        <position position="517"/>
    </location>
    <ligand>
        <name>heme</name>
        <dbReference type="ChEBI" id="CHEBI:30413"/>
    </ligand>
    <ligandPart>
        <name>Fe</name>
        <dbReference type="ChEBI" id="CHEBI:18248"/>
    </ligandPart>
</feature>
<dbReference type="PANTHER" id="PTHR24300:SF84">
    <property type="entry name" value="CYTOCHROME P450, FAMILY 2, SUBFAMILY T, POLYPEPTIDE 4"/>
    <property type="match status" value="1"/>
</dbReference>
<evidence type="ECO:0000256" key="8">
    <source>
        <dbReference type="ARBA" id="ARBA00022848"/>
    </source>
</evidence>
<evidence type="ECO:0000313" key="15">
    <source>
        <dbReference type="Proteomes" id="UP001142489"/>
    </source>
</evidence>
<dbReference type="FunFam" id="1.10.630.10:FF:000238">
    <property type="entry name" value="Cytochrome P450 2A6"/>
    <property type="match status" value="1"/>
</dbReference>
<evidence type="ECO:0000256" key="4">
    <source>
        <dbReference type="ARBA" id="ARBA00010617"/>
    </source>
</evidence>
<evidence type="ECO:0000256" key="9">
    <source>
        <dbReference type="ARBA" id="ARBA00023002"/>
    </source>
</evidence>
<dbReference type="InterPro" id="IPR020469">
    <property type="entry name" value="Cyt_P450_CYP2_fam"/>
</dbReference>
<dbReference type="Pfam" id="PF00067">
    <property type="entry name" value="p450"/>
    <property type="match status" value="2"/>
</dbReference>
<dbReference type="GO" id="GO:0019825">
    <property type="term" value="F:oxygen binding"/>
    <property type="evidence" value="ECO:0007669"/>
    <property type="project" value="InterPro"/>
</dbReference>
<dbReference type="SUPFAM" id="SSF48264">
    <property type="entry name" value="Cytochrome P450"/>
    <property type="match status" value="1"/>
</dbReference>
<evidence type="ECO:0000256" key="11">
    <source>
        <dbReference type="ARBA" id="ARBA00023033"/>
    </source>
</evidence>
<comment type="caution">
    <text evidence="14">The sequence shown here is derived from an EMBL/GenBank/DDBJ whole genome shotgun (WGS) entry which is preliminary data.</text>
</comment>
<evidence type="ECO:0000256" key="13">
    <source>
        <dbReference type="PIRSR" id="PIRSR602401-1"/>
    </source>
</evidence>
<evidence type="ECO:0008006" key="16">
    <source>
        <dbReference type="Google" id="ProtNLM"/>
    </source>
</evidence>
<keyword evidence="15" id="KW-1185">Reference proteome</keyword>
<evidence type="ECO:0000313" key="14">
    <source>
        <dbReference type="EMBL" id="KAJ7304458.1"/>
    </source>
</evidence>
<comment type="similarity">
    <text evidence="4">Belongs to the cytochrome P450 family.</text>
</comment>
<dbReference type="GO" id="GO:0005789">
    <property type="term" value="C:endoplasmic reticulum membrane"/>
    <property type="evidence" value="ECO:0007669"/>
    <property type="project" value="UniProtKB-SubCell"/>
</dbReference>
<keyword evidence="7" id="KW-0256">Endoplasmic reticulum</keyword>
<dbReference type="InterPro" id="IPR050182">
    <property type="entry name" value="Cytochrome_P450_fam2"/>
</dbReference>
<evidence type="ECO:0000256" key="2">
    <source>
        <dbReference type="ARBA" id="ARBA00004174"/>
    </source>
</evidence>
<dbReference type="PRINTS" id="PR01957">
    <property type="entry name" value="EP450ICYP2F"/>
</dbReference>
<reference evidence="14" key="1">
    <citation type="journal article" date="2023" name="DNA Res.">
        <title>Chromosome-level genome assembly of Phrynocephalus forsythii using third-generation DNA sequencing and Hi-C analysis.</title>
        <authorList>
            <person name="Qi Y."/>
            <person name="Zhao W."/>
            <person name="Zhao Y."/>
            <person name="Niu C."/>
            <person name="Cao S."/>
            <person name="Zhang Y."/>
        </authorList>
    </citation>
    <scope>NUCLEOTIDE SEQUENCE</scope>
    <source>
        <tissue evidence="14">Muscle</tissue>
    </source>
</reference>
<organism evidence="14 15">
    <name type="scientific">Phrynocephalus forsythii</name>
    <dbReference type="NCBI Taxonomy" id="171643"/>
    <lineage>
        <taxon>Eukaryota</taxon>
        <taxon>Metazoa</taxon>
        <taxon>Chordata</taxon>
        <taxon>Craniata</taxon>
        <taxon>Vertebrata</taxon>
        <taxon>Euteleostomi</taxon>
        <taxon>Lepidosauria</taxon>
        <taxon>Squamata</taxon>
        <taxon>Bifurcata</taxon>
        <taxon>Unidentata</taxon>
        <taxon>Episquamata</taxon>
        <taxon>Toxicofera</taxon>
        <taxon>Iguania</taxon>
        <taxon>Acrodonta</taxon>
        <taxon>Agamidae</taxon>
        <taxon>Agaminae</taxon>
        <taxon>Phrynocephalus</taxon>
    </lineage>
</organism>
<dbReference type="Proteomes" id="UP001142489">
    <property type="component" value="Unassembled WGS sequence"/>
</dbReference>
<dbReference type="AlphaFoldDB" id="A0A9Q0X7S9"/>
<protein>
    <recommendedName>
        <fullName evidence="16">Cytochrome P450 2F5-like</fullName>
    </recommendedName>
</protein>
<dbReference type="GO" id="GO:0008392">
    <property type="term" value="F:arachidonate epoxygenase activity"/>
    <property type="evidence" value="ECO:0007669"/>
    <property type="project" value="TreeGrafter"/>
</dbReference>
<comment type="cofactor">
    <cofactor evidence="1 13">
        <name>heme</name>
        <dbReference type="ChEBI" id="CHEBI:30413"/>
    </cofactor>
</comment>
<keyword evidence="6 13" id="KW-0479">Metal-binding</keyword>
<keyword evidence="9" id="KW-0560">Oxidoreductase</keyword>
<evidence type="ECO:0000256" key="1">
    <source>
        <dbReference type="ARBA" id="ARBA00001971"/>
    </source>
</evidence>